<protein>
    <submittedName>
        <fullName evidence="1">Uncharacterized protein</fullName>
    </submittedName>
</protein>
<evidence type="ECO:0000313" key="2">
    <source>
        <dbReference type="Proteomes" id="UP000799441"/>
    </source>
</evidence>
<reference evidence="1" key="1">
    <citation type="journal article" date="2020" name="Stud. Mycol.">
        <title>101 Dothideomycetes genomes: a test case for predicting lifestyles and emergence of pathogens.</title>
        <authorList>
            <person name="Haridas S."/>
            <person name="Albert R."/>
            <person name="Binder M."/>
            <person name="Bloem J."/>
            <person name="Labutti K."/>
            <person name="Salamov A."/>
            <person name="Andreopoulos B."/>
            <person name="Baker S."/>
            <person name="Barry K."/>
            <person name="Bills G."/>
            <person name="Bluhm B."/>
            <person name="Cannon C."/>
            <person name="Castanera R."/>
            <person name="Culley D."/>
            <person name="Daum C."/>
            <person name="Ezra D."/>
            <person name="Gonzalez J."/>
            <person name="Henrissat B."/>
            <person name="Kuo A."/>
            <person name="Liang C."/>
            <person name="Lipzen A."/>
            <person name="Lutzoni F."/>
            <person name="Magnuson J."/>
            <person name="Mondo S."/>
            <person name="Nolan M."/>
            <person name="Ohm R."/>
            <person name="Pangilinan J."/>
            <person name="Park H.-J."/>
            <person name="Ramirez L."/>
            <person name="Alfaro M."/>
            <person name="Sun H."/>
            <person name="Tritt A."/>
            <person name="Yoshinaga Y."/>
            <person name="Zwiers L.-H."/>
            <person name="Turgeon B."/>
            <person name="Goodwin S."/>
            <person name="Spatafora J."/>
            <person name="Crous P."/>
            <person name="Grigoriev I."/>
        </authorList>
    </citation>
    <scope>NUCLEOTIDE SEQUENCE</scope>
    <source>
        <strain evidence="1">CBS 116435</strain>
    </source>
</reference>
<dbReference type="EMBL" id="MU003839">
    <property type="protein sequence ID" value="KAF2717656.1"/>
    <property type="molecule type" value="Genomic_DNA"/>
</dbReference>
<keyword evidence="2" id="KW-1185">Reference proteome</keyword>
<proteinExistence type="predicted"/>
<evidence type="ECO:0000313" key="1">
    <source>
        <dbReference type="EMBL" id="KAF2717656.1"/>
    </source>
</evidence>
<accession>A0A9P4Q3G3</accession>
<organism evidence="1 2">
    <name type="scientific">Polychaeton citri CBS 116435</name>
    <dbReference type="NCBI Taxonomy" id="1314669"/>
    <lineage>
        <taxon>Eukaryota</taxon>
        <taxon>Fungi</taxon>
        <taxon>Dikarya</taxon>
        <taxon>Ascomycota</taxon>
        <taxon>Pezizomycotina</taxon>
        <taxon>Dothideomycetes</taxon>
        <taxon>Dothideomycetidae</taxon>
        <taxon>Capnodiales</taxon>
        <taxon>Capnodiaceae</taxon>
        <taxon>Polychaeton</taxon>
    </lineage>
</organism>
<dbReference type="Proteomes" id="UP000799441">
    <property type="component" value="Unassembled WGS sequence"/>
</dbReference>
<gene>
    <name evidence="1" type="ORF">K431DRAFT_288364</name>
</gene>
<sequence>MTPIATAAAAAVAYKSQAKPAACHSACPHPGSQQVSVECCRVAFSLPLAHTPRGRVAFVSPLSPFSLTISPGNPITIPSPSHRHPCAPVPRPETRVPPSPSLAYPSLCLSLGPPSPRCTVVAFTTYGTGAGEVLAFGLSSPW</sequence>
<comment type="caution">
    <text evidence="1">The sequence shown here is derived from an EMBL/GenBank/DDBJ whole genome shotgun (WGS) entry which is preliminary data.</text>
</comment>
<dbReference type="AlphaFoldDB" id="A0A9P4Q3G3"/>
<name>A0A9P4Q3G3_9PEZI</name>